<evidence type="ECO:0000259" key="1">
    <source>
        <dbReference type="SMART" id="SM01321"/>
    </source>
</evidence>
<dbReference type="InterPro" id="IPR002686">
    <property type="entry name" value="Transposase_17"/>
</dbReference>
<dbReference type="Proteomes" id="UP000007881">
    <property type="component" value="Chromosome"/>
</dbReference>
<dbReference type="GO" id="GO:0004803">
    <property type="term" value="F:transposase activity"/>
    <property type="evidence" value="ECO:0007669"/>
    <property type="project" value="InterPro"/>
</dbReference>
<dbReference type="EMBL" id="AP012338">
    <property type="protein sequence ID" value="BAM04716.1"/>
    <property type="molecule type" value="Genomic_DNA"/>
</dbReference>
<dbReference type="Gene3D" id="3.30.70.1290">
    <property type="entry name" value="Transposase IS200-like"/>
    <property type="match status" value="1"/>
</dbReference>
<reference evidence="2 3" key="1">
    <citation type="submission" date="2012-02" db="EMBL/GenBank/DDBJ databases">
        <title>Complete genome sequence of Phycisphaera mikurensis NBRC 102666.</title>
        <authorList>
            <person name="Ankai A."/>
            <person name="Hosoyama A."/>
            <person name="Terui Y."/>
            <person name="Sekine M."/>
            <person name="Fukai R."/>
            <person name="Kato Y."/>
            <person name="Nakamura S."/>
            <person name="Yamada-Narita S."/>
            <person name="Kawakoshi A."/>
            <person name="Fukunaga Y."/>
            <person name="Yamazaki S."/>
            <person name="Fujita N."/>
        </authorList>
    </citation>
    <scope>NUCLEOTIDE SEQUENCE [LARGE SCALE GENOMIC DNA]</scope>
    <source>
        <strain evidence="3">NBRC 102666 / KCTC 22515 / FYK2301M01</strain>
    </source>
</reference>
<dbReference type="AlphaFoldDB" id="I0IHH8"/>
<dbReference type="GO" id="GO:0003677">
    <property type="term" value="F:DNA binding"/>
    <property type="evidence" value="ECO:0007669"/>
    <property type="project" value="InterPro"/>
</dbReference>
<gene>
    <name evidence="2" type="ordered locus">PSMK_25570</name>
</gene>
<dbReference type="eggNOG" id="COG1943">
    <property type="taxonomic scope" value="Bacteria"/>
</dbReference>
<evidence type="ECO:0000313" key="2">
    <source>
        <dbReference type="EMBL" id="BAM04716.1"/>
    </source>
</evidence>
<dbReference type="PANTHER" id="PTHR34322:SF2">
    <property type="entry name" value="TRANSPOSASE IS200-LIKE DOMAIN-CONTAINING PROTEIN"/>
    <property type="match status" value="1"/>
</dbReference>
<protein>
    <recommendedName>
        <fullName evidence="1">Transposase IS200-like domain-containing protein</fullName>
    </recommendedName>
</protein>
<dbReference type="SUPFAM" id="SSF143422">
    <property type="entry name" value="Transposase IS200-like"/>
    <property type="match status" value="1"/>
</dbReference>
<organism evidence="2 3">
    <name type="scientific">Phycisphaera mikurensis (strain NBRC 102666 / KCTC 22515 / FYK2301M01)</name>
    <dbReference type="NCBI Taxonomy" id="1142394"/>
    <lineage>
        <taxon>Bacteria</taxon>
        <taxon>Pseudomonadati</taxon>
        <taxon>Planctomycetota</taxon>
        <taxon>Phycisphaerae</taxon>
        <taxon>Phycisphaerales</taxon>
        <taxon>Phycisphaeraceae</taxon>
        <taxon>Phycisphaera</taxon>
    </lineage>
</organism>
<dbReference type="PANTHER" id="PTHR34322">
    <property type="entry name" value="TRANSPOSASE, Y1_TNP DOMAIN-CONTAINING"/>
    <property type="match status" value="1"/>
</dbReference>
<dbReference type="STRING" id="1142394.PSMK_25570"/>
<dbReference type="HOGENOM" id="CLU_876775_0_0_0"/>
<dbReference type="RefSeq" id="WP_014437929.1">
    <property type="nucleotide sequence ID" value="NC_017080.1"/>
</dbReference>
<dbReference type="KEGG" id="phm:PSMK_25570"/>
<proteinExistence type="predicted"/>
<accession>I0IHH8</accession>
<keyword evidence="3" id="KW-1185">Reference proteome</keyword>
<feature type="domain" description="Transposase IS200-like" evidence="1">
    <location>
        <begin position="29"/>
        <end position="212"/>
    </location>
</feature>
<dbReference type="GO" id="GO:0006313">
    <property type="term" value="P:DNA transposition"/>
    <property type="evidence" value="ECO:0007669"/>
    <property type="project" value="InterPro"/>
</dbReference>
<sequence>MVPGPPRFFGLQGFRIARRNRHLVVDPERPQVWHVTSRCSRELFLLDEPPPEFREDDRVLDGMVDGHKRLLLDRVERLAGVFCIEVIAFCVMGNHIHLVLRSVPGWGSAWSPEEVVGRWLSLHPVRDRRGPVALEPEDVAALAGDAEFVASTRRKLMNLSQFMKDLKQHVAVVANKLDGAKGPFWAGRFKSKPITDQERGQLVKTMVYVDLNPLAARLCITPEAGRFTSLEGRLGCLTSVAAAPEARTPASWLVALEGDASPGGETASRVVLPGLTLRRYLNLLDIASRLFREGKATIPRDAASIFERLGLDPDDLLSGFPRFARGSPHF</sequence>
<name>I0IHH8_PHYMF</name>
<dbReference type="InterPro" id="IPR036515">
    <property type="entry name" value="Transposase_17_sf"/>
</dbReference>
<evidence type="ECO:0000313" key="3">
    <source>
        <dbReference type="Proteomes" id="UP000007881"/>
    </source>
</evidence>
<dbReference type="SMART" id="SM01321">
    <property type="entry name" value="Y1_Tnp"/>
    <property type="match status" value="1"/>
</dbReference>